<dbReference type="AlphaFoldDB" id="G7VBU2"/>
<keyword evidence="2" id="KW-1185">Reference proteome</keyword>
<accession>G7VBU2</accession>
<dbReference type="GeneID" id="11593923"/>
<dbReference type="HOGENOM" id="CLU_1709209_0_0_2"/>
<evidence type="ECO:0000313" key="2">
    <source>
        <dbReference type="Proteomes" id="UP000005867"/>
    </source>
</evidence>
<dbReference type="KEGG" id="pyr:P186_2319"/>
<reference evidence="1 2" key="1">
    <citation type="journal article" date="2012" name="J. Bacteriol.">
        <title>Complete genome sequence of strain 1860, a crenarchaeon of the genus pyrobaculum able to grow with various electron acceptors.</title>
        <authorList>
            <person name="Mardanov A.V."/>
            <person name="Gumerov V.M."/>
            <person name="Slobodkina G.B."/>
            <person name="Beletsky A.V."/>
            <person name="Bonch-Osmolovskaya E.A."/>
            <person name="Ravin N.V."/>
            <person name="Skryabin K.G."/>
        </authorList>
    </citation>
    <scope>NUCLEOTIDE SEQUENCE [LARGE SCALE GENOMIC DNA]</scope>
    <source>
        <strain evidence="1 2">1860</strain>
    </source>
</reference>
<dbReference type="BioCyc" id="PSP1104324:GJSN-2269-MONOMER"/>
<dbReference type="RefSeq" id="WP_014289534.1">
    <property type="nucleotide sequence ID" value="NC_016645.1"/>
</dbReference>
<gene>
    <name evidence="1" type="ORF">P186_2319</name>
</gene>
<dbReference type="eggNOG" id="arCOG12883">
    <property type="taxonomic scope" value="Archaea"/>
</dbReference>
<sequence length="153" mass="16883">MAVVHSANLALAGRWVAYVGVGRRGGRYDHIYMYMSGYSSVARRGLRADAFVYLAYTRNKLLAEIWEAWFYTVFKPPYTRRGPRAMPRGLYAERYASVEEPVAMARHAEVVSPSSVGASTRLTEIIDGCAEKRVAVVHVEKPPPTACGVAEGA</sequence>
<evidence type="ECO:0000313" key="1">
    <source>
        <dbReference type="EMBL" id="AET33709.1"/>
    </source>
</evidence>
<dbReference type="Proteomes" id="UP000005867">
    <property type="component" value="Chromosome"/>
</dbReference>
<dbReference type="EMBL" id="CP003098">
    <property type="protein sequence ID" value="AET33709.1"/>
    <property type="molecule type" value="Genomic_DNA"/>
</dbReference>
<organism evidence="1 2">
    <name type="scientific">Pyrobaculum ferrireducens</name>
    <dbReference type="NCBI Taxonomy" id="1104324"/>
    <lineage>
        <taxon>Archaea</taxon>
        <taxon>Thermoproteota</taxon>
        <taxon>Thermoprotei</taxon>
        <taxon>Thermoproteales</taxon>
        <taxon>Thermoproteaceae</taxon>
        <taxon>Pyrobaculum</taxon>
    </lineage>
</organism>
<protein>
    <submittedName>
        <fullName evidence="1">Uncharacterized protein</fullName>
    </submittedName>
</protein>
<proteinExistence type="predicted"/>
<name>G7VBU2_9CREN</name>